<dbReference type="PANTHER" id="PTHR31793:SF27">
    <property type="entry name" value="NOVEL THIOESTERASE SUPERFAMILY DOMAIN AND SAPOSIN A-TYPE DOMAIN CONTAINING PROTEIN (0610012H03RIK)"/>
    <property type="match status" value="1"/>
</dbReference>
<dbReference type="InterPro" id="IPR050563">
    <property type="entry name" value="4-hydroxybenzoyl-CoA_TE"/>
</dbReference>
<dbReference type="Pfam" id="PF13279">
    <property type="entry name" value="4HBT_2"/>
    <property type="match status" value="1"/>
</dbReference>
<evidence type="ECO:0000256" key="1">
    <source>
        <dbReference type="ARBA" id="ARBA00005953"/>
    </source>
</evidence>
<evidence type="ECO:0000256" key="2">
    <source>
        <dbReference type="ARBA" id="ARBA00022801"/>
    </source>
</evidence>
<proteinExistence type="inferred from homology"/>
<organism evidence="3">
    <name type="scientific">marine sediment metagenome</name>
    <dbReference type="NCBI Taxonomy" id="412755"/>
    <lineage>
        <taxon>unclassified sequences</taxon>
        <taxon>metagenomes</taxon>
        <taxon>ecological metagenomes</taxon>
    </lineage>
</organism>
<evidence type="ECO:0008006" key="4">
    <source>
        <dbReference type="Google" id="ProtNLM"/>
    </source>
</evidence>
<dbReference type="GO" id="GO:0047617">
    <property type="term" value="F:fatty acyl-CoA hydrolase activity"/>
    <property type="evidence" value="ECO:0007669"/>
    <property type="project" value="TreeGrafter"/>
</dbReference>
<sequence length="138" mass="15548">MSAIKDYYTIRLHDTDSAGILFFANQFRIVHDVYENFLMQIGYGIRERFEKRDFLIPIVHAKADFLQPLKIGETIEIELSVAEIGQTSFTLHFRLTDSGGAAAGSVETVHATVDPKGTKKIDLPDGFRKKLEETNRGS</sequence>
<comment type="caution">
    <text evidence="3">The sequence shown here is derived from an EMBL/GenBank/DDBJ whole genome shotgun (WGS) entry which is preliminary data.</text>
</comment>
<gene>
    <name evidence="3" type="ORF">S03H2_51395</name>
</gene>
<accession>X1HS85</accession>
<name>X1HS85_9ZZZZ</name>
<dbReference type="SUPFAM" id="SSF54637">
    <property type="entry name" value="Thioesterase/thiol ester dehydrase-isomerase"/>
    <property type="match status" value="1"/>
</dbReference>
<dbReference type="AlphaFoldDB" id="X1HS85"/>
<dbReference type="CDD" id="cd00586">
    <property type="entry name" value="4HBT"/>
    <property type="match status" value="1"/>
</dbReference>
<dbReference type="InterPro" id="IPR029069">
    <property type="entry name" value="HotDog_dom_sf"/>
</dbReference>
<reference evidence="3" key="1">
    <citation type="journal article" date="2014" name="Front. Microbiol.">
        <title>High frequency of phylogenetically diverse reductive dehalogenase-homologous genes in deep subseafloor sedimentary metagenomes.</title>
        <authorList>
            <person name="Kawai M."/>
            <person name="Futagami T."/>
            <person name="Toyoda A."/>
            <person name="Takaki Y."/>
            <person name="Nishi S."/>
            <person name="Hori S."/>
            <person name="Arai W."/>
            <person name="Tsubouchi T."/>
            <person name="Morono Y."/>
            <person name="Uchiyama I."/>
            <person name="Ito T."/>
            <person name="Fujiyama A."/>
            <person name="Inagaki F."/>
            <person name="Takami H."/>
        </authorList>
    </citation>
    <scope>NUCLEOTIDE SEQUENCE</scope>
    <source>
        <strain evidence="3">Expedition CK06-06</strain>
    </source>
</reference>
<protein>
    <recommendedName>
        <fullName evidence="4">Thioesterase domain-containing protein</fullName>
    </recommendedName>
</protein>
<dbReference type="Gene3D" id="3.10.129.10">
    <property type="entry name" value="Hotdog Thioesterase"/>
    <property type="match status" value="1"/>
</dbReference>
<evidence type="ECO:0000313" key="3">
    <source>
        <dbReference type="EMBL" id="GAH72986.1"/>
    </source>
</evidence>
<keyword evidence="2" id="KW-0378">Hydrolase</keyword>
<dbReference type="EMBL" id="BARU01032604">
    <property type="protein sequence ID" value="GAH72986.1"/>
    <property type="molecule type" value="Genomic_DNA"/>
</dbReference>
<comment type="similarity">
    <text evidence="1">Belongs to the 4-hydroxybenzoyl-CoA thioesterase family.</text>
</comment>
<dbReference type="PANTHER" id="PTHR31793">
    <property type="entry name" value="4-HYDROXYBENZOYL-COA THIOESTERASE FAMILY MEMBER"/>
    <property type="match status" value="1"/>
</dbReference>